<dbReference type="Proteomes" id="UP000294927">
    <property type="component" value="Unassembled WGS sequence"/>
</dbReference>
<evidence type="ECO:0000313" key="2">
    <source>
        <dbReference type="EMBL" id="TDV47096.1"/>
    </source>
</evidence>
<evidence type="ECO:0000256" key="1">
    <source>
        <dbReference type="SAM" id="Phobius"/>
    </source>
</evidence>
<gene>
    <name evidence="2" type="ORF">CLV71_110280</name>
</gene>
<proteinExistence type="predicted"/>
<comment type="caution">
    <text evidence="2">The sequence shown here is derived from an EMBL/GenBank/DDBJ whole genome shotgun (WGS) entry which is preliminary data.</text>
</comment>
<dbReference type="AlphaFoldDB" id="A0A4R7VD79"/>
<keyword evidence="1" id="KW-0472">Membrane</keyword>
<organism evidence="2 3">
    <name type="scientific">Actinophytocola oryzae</name>
    <dbReference type="NCBI Taxonomy" id="502181"/>
    <lineage>
        <taxon>Bacteria</taxon>
        <taxon>Bacillati</taxon>
        <taxon>Actinomycetota</taxon>
        <taxon>Actinomycetes</taxon>
        <taxon>Pseudonocardiales</taxon>
        <taxon>Pseudonocardiaceae</taxon>
    </lineage>
</organism>
<sequence>MGRLLLHTAYNPMAFLLALTGPRVTINGQPANVRWGEVAFNLPAGNHHLRVTTRYLGDFGPAELPVAIYPGQVTTVYYRPPATKGMKGAIGFTPQPTRMASVIAINVVIVLAAIAVIVFTRLN</sequence>
<name>A0A4R7VD79_9PSEU</name>
<dbReference type="EMBL" id="SOCP01000010">
    <property type="protein sequence ID" value="TDV47096.1"/>
    <property type="molecule type" value="Genomic_DNA"/>
</dbReference>
<accession>A0A4R7VD79</accession>
<keyword evidence="1" id="KW-1133">Transmembrane helix</keyword>
<keyword evidence="3" id="KW-1185">Reference proteome</keyword>
<keyword evidence="1" id="KW-0812">Transmembrane</keyword>
<evidence type="ECO:0008006" key="4">
    <source>
        <dbReference type="Google" id="ProtNLM"/>
    </source>
</evidence>
<feature type="transmembrane region" description="Helical" evidence="1">
    <location>
        <begin position="102"/>
        <end position="122"/>
    </location>
</feature>
<protein>
    <recommendedName>
        <fullName evidence="4">PEGA domain-containing protein</fullName>
    </recommendedName>
</protein>
<reference evidence="2 3" key="1">
    <citation type="submission" date="2019-03" db="EMBL/GenBank/DDBJ databases">
        <title>Genomic Encyclopedia of Archaeal and Bacterial Type Strains, Phase II (KMG-II): from individual species to whole genera.</title>
        <authorList>
            <person name="Goeker M."/>
        </authorList>
    </citation>
    <scope>NUCLEOTIDE SEQUENCE [LARGE SCALE GENOMIC DNA]</scope>
    <source>
        <strain evidence="2 3">DSM 45499</strain>
    </source>
</reference>
<evidence type="ECO:0000313" key="3">
    <source>
        <dbReference type="Proteomes" id="UP000294927"/>
    </source>
</evidence>